<dbReference type="PROSITE" id="PS00153">
    <property type="entry name" value="ATPASE_GAMMA"/>
    <property type="match status" value="1"/>
</dbReference>
<reference evidence="14 15" key="1">
    <citation type="submission" date="2020-07" db="EMBL/GenBank/DDBJ databases">
        <authorList>
            <person name="Sun Q."/>
        </authorList>
    </citation>
    <scope>NUCLEOTIDE SEQUENCE [LARGE SCALE GENOMIC DNA]</scope>
    <source>
        <strain evidence="14 15">CGMCC 1.13654</strain>
    </source>
</reference>
<protein>
    <recommendedName>
        <fullName evidence="13">ATP synthase gamma chain</fullName>
    </recommendedName>
    <alternativeName>
        <fullName evidence="13">ATP synthase F1 sector gamma subunit</fullName>
    </alternativeName>
    <alternativeName>
        <fullName evidence="13">F-ATPase gamma subunit</fullName>
    </alternativeName>
</protein>
<keyword evidence="4 13" id="KW-0813">Transport</keyword>
<dbReference type="EMBL" id="JACEIB010000027">
    <property type="protein sequence ID" value="MBA2936073.1"/>
    <property type="molecule type" value="Genomic_DNA"/>
</dbReference>
<dbReference type="GO" id="GO:0042777">
    <property type="term" value="P:proton motive force-driven plasma membrane ATP synthesis"/>
    <property type="evidence" value="ECO:0007669"/>
    <property type="project" value="UniProtKB-UniRule"/>
</dbReference>
<comment type="function">
    <text evidence="1 13">Produces ATP from ADP in the presence of a proton gradient across the membrane. The gamma chain is believed to be important in regulating ATPase activity and the flow of protons through the CF(0) complex.</text>
</comment>
<dbReference type="Gene3D" id="3.40.1380.10">
    <property type="match status" value="1"/>
</dbReference>
<dbReference type="GO" id="GO:0046933">
    <property type="term" value="F:proton-transporting ATP synthase activity, rotational mechanism"/>
    <property type="evidence" value="ECO:0007669"/>
    <property type="project" value="UniProtKB-UniRule"/>
</dbReference>
<keyword evidence="15" id="KW-1185">Reference proteome</keyword>
<comment type="subunit">
    <text evidence="13">F-type ATPases have 2 components, CF(1) - the catalytic core - and CF(0) - the membrane proton channel. CF(1) has five subunits: alpha(3), beta(3), gamma(1), delta(1), epsilon(1). CF(0) has three main subunits: a, b and c.</text>
</comment>
<evidence type="ECO:0000256" key="13">
    <source>
        <dbReference type="HAMAP-Rule" id="MF_00815"/>
    </source>
</evidence>
<accession>A0A838L9F9</accession>
<dbReference type="InterPro" id="IPR023632">
    <property type="entry name" value="ATP_synth_F1_gsu_CS"/>
</dbReference>
<dbReference type="GO" id="GO:0005524">
    <property type="term" value="F:ATP binding"/>
    <property type="evidence" value="ECO:0007669"/>
    <property type="project" value="UniProtKB-UniRule"/>
</dbReference>
<dbReference type="Proteomes" id="UP000570166">
    <property type="component" value="Unassembled WGS sequence"/>
</dbReference>
<dbReference type="Pfam" id="PF00231">
    <property type="entry name" value="ATP-synt"/>
    <property type="match status" value="1"/>
</dbReference>
<name>A0A838L9F9_9SPHN</name>
<evidence type="ECO:0000313" key="15">
    <source>
        <dbReference type="Proteomes" id="UP000570166"/>
    </source>
</evidence>
<dbReference type="AlphaFoldDB" id="A0A838L9F9"/>
<keyword evidence="10 13" id="KW-0139">CF(1)</keyword>
<keyword evidence="6" id="KW-0997">Cell inner membrane</keyword>
<evidence type="ECO:0000313" key="14">
    <source>
        <dbReference type="EMBL" id="MBA2936073.1"/>
    </source>
</evidence>
<evidence type="ECO:0000256" key="4">
    <source>
        <dbReference type="ARBA" id="ARBA00022448"/>
    </source>
</evidence>
<evidence type="ECO:0000256" key="6">
    <source>
        <dbReference type="ARBA" id="ARBA00022519"/>
    </source>
</evidence>
<dbReference type="GO" id="GO:0009579">
    <property type="term" value="C:thylakoid"/>
    <property type="evidence" value="ECO:0007669"/>
    <property type="project" value="UniProtKB-SubCell"/>
</dbReference>
<keyword evidence="7 13" id="KW-0375">Hydrogen ion transport</keyword>
<dbReference type="GO" id="GO:0045259">
    <property type="term" value="C:proton-transporting ATP synthase complex"/>
    <property type="evidence" value="ECO:0007669"/>
    <property type="project" value="UniProtKB-KW"/>
</dbReference>
<dbReference type="InterPro" id="IPR000131">
    <property type="entry name" value="ATP_synth_F1_gsu"/>
</dbReference>
<evidence type="ECO:0000256" key="11">
    <source>
        <dbReference type="ARBA" id="ARBA00023310"/>
    </source>
</evidence>
<keyword evidence="9 13" id="KW-0472">Membrane</keyword>
<evidence type="ECO:0000256" key="1">
    <source>
        <dbReference type="ARBA" id="ARBA00003456"/>
    </source>
</evidence>
<evidence type="ECO:0000256" key="3">
    <source>
        <dbReference type="ARBA" id="ARBA00007681"/>
    </source>
</evidence>
<dbReference type="FunFam" id="1.10.287.80:FF:000003">
    <property type="entry name" value="ATP synthase gamma chain, chloroplastic"/>
    <property type="match status" value="1"/>
</dbReference>
<dbReference type="FunFam" id="1.10.287.80:FF:000001">
    <property type="entry name" value="ATP synthase gamma chain"/>
    <property type="match status" value="1"/>
</dbReference>
<dbReference type="GO" id="GO:0005886">
    <property type="term" value="C:plasma membrane"/>
    <property type="evidence" value="ECO:0007669"/>
    <property type="project" value="UniProtKB-SubCell"/>
</dbReference>
<evidence type="ECO:0000256" key="7">
    <source>
        <dbReference type="ARBA" id="ARBA00022781"/>
    </source>
</evidence>
<comment type="subcellular location">
    <subcellularLocation>
        <location evidence="13">Cell membrane</location>
        <topology evidence="13">Peripheral membrane protein</topology>
    </subcellularLocation>
    <subcellularLocation>
        <location evidence="2">Membrane</location>
        <topology evidence="2">Peripheral membrane protein</topology>
    </subcellularLocation>
    <subcellularLocation>
        <location evidence="12">Thylakoid</location>
    </subcellularLocation>
</comment>
<dbReference type="InterPro" id="IPR035968">
    <property type="entry name" value="ATP_synth_F1_ATPase_gsu"/>
</dbReference>
<dbReference type="RefSeq" id="WP_160363966.1">
    <property type="nucleotide sequence ID" value="NZ_JACEIB010000027.1"/>
</dbReference>
<dbReference type="CDD" id="cd12151">
    <property type="entry name" value="F1-ATPase_gamma"/>
    <property type="match status" value="1"/>
</dbReference>
<organism evidence="14 15">
    <name type="scientific">Sphingomonas chungangi</name>
    <dbReference type="NCBI Taxonomy" id="2683589"/>
    <lineage>
        <taxon>Bacteria</taxon>
        <taxon>Pseudomonadati</taxon>
        <taxon>Pseudomonadota</taxon>
        <taxon>Alphaproteobacteria</taxon>
        <taxon>Sphingomonadales</taxon>
        <taxon>Sphingomonadaceae</taxon>
        <taxon>Sphingomonas</taxon>
    </lineage>
</organism>
<keyword evidence="5 13" id="KW-1003">Cell membrane</keyword>
<proteinExistence type="inferred from homology"/>
<evidence type="ECO:0000256" key="2">
    <source>
        <dbReference type="ARBA" id="ARBA00004170"/>
    </source>
</evidence>
<keyword evidence="11 13" id="KW-0066">ATP synthesis</keyword>
<evidence type="ECO:0000256" key="5">
    <source>
        <dbReference type="ARBA" id="ARBA00022475"/>
    </source>
</evidence>
<evidence type="ECO:0000256" key="12">
    <source>
        <dbReference type="ARBA" id="ARBA00060385"/>
    </source>
</evidence>
<evidence type="ECO:0000256" key="10">
    <source>
        <dbReference type="ARBA" id="ARBA00023196"/>
    </source>
</evidence>
<evidence type="ECO:0000256" key="9">
    <source>
        <dbReference type="ARBA" id="ARBA00023136"/>
    </source>
</evidence>
<sequence>MPSLKALKIRIGSVKSTQKITKAMKMVAAAKLRRAQEAAEAGRPYAEELTKVMARLASGVTVGPESPKLLAGTGKDTNQLLVVATSERGLAGAFNSNIVRAAVRKARELEAQGKQVKFYLIGKKGRAVINRLFPGKIVHQVDQTHIKTVSFDDALEVAQDIMHRFEAGEFDVARLYFAKFQSALVQIPTETQIIPVEIPAAANDKTPESGGPVAAFEYEPDEEEILAALLPRNIAVQLFRAFQENAASEQGSRMTAMDNATRNAGDMIKKLTIQYNRSRQAAITTELVEIISGAEALKG</sequence>
<dbReference type="PANTHER" id="PTHR11693:SF22">
    <property type="entry name" value="ATP SYNTHASE SUBUNIT GAMMA, MITOCHONDRIAL"/>
    <property type="match status" value="1"/>
</dbReference>
<gene>
    <name evidence="13" type="primary">atpG</name>
    <name evidence="14" type="ORF">HZF05_18480</name>
</gene>
<dbReference type="PANTHER" id="PTHR11693">
    <property type="entry name" value="ATP SYNTHASE GAMMA CHAIN"/>
    <property type="match status" value="1"/>
</dbReference>
<dbReference type="Gene3D" id="1.10.287.80">
    <property type="entry name" value="ATP synthase, gamma subunit, helix hairpin domain"/>
    <property type="match status" value="1"/>
</dbReference>
<dbReference type="SUPFAM" id="SSF52943">
    <property type="entry name" value="ATP synthase (F1-ATPase), gamma subunit"/>
    <property type="match status" value="1"/>
</dbReference>
<dbReference type="PIRSF" id="PIRSF039089">
    <property type="entry name" value="ATP_synthase_gamma"/>
    <property type="match status" value="1"/>
</dbReference>
<evidence type="ECO:0000256" key="8">
    <source>
        <dbReference type="ARBA" id="ARBA00023065"/>
    </source>
</evidence>
<dbReference type="NCBIfam" id="TIGR01146">
    <property type="entry name" value="ATPsyn_F1gamma"/>
    <property type="match status" value="1"/>
</dbReference>
<comment type="caution">
    <text evidence="14">The sequence shown here is derived from an EMBL/GenBank/DDBJ whole genome shotgun (WGS) entry which is preliminary data.</text>
</comment>
<comment type="similarity">
    <text evidence="3 13">Belongs to the ATPase gamma chain family.</text>
</comment>
<dbReference type="HAMAP" id="MF_00815">
    <property type="entry name" value="ATP_synth_gamma_bact"/>
    <property type="match status" value="1"/>
</dbReference>
<dbReference type="NCBIfam" id="NF004146">
    <property type="entry name" value="PRK05621.1-4"/>
    <property type="match status" value="1"/>
</dbReference>
<dbReference type="PRINTS" id="PR00126">
    <property type="entry name" value="ATPASEGAMMA"/>
</dbReference>
<keyword evidence="8 13" id="KW-0406">Ion transport</keyword>